<organism evidence="12 13">
    <name type="scientific">Comamonas faecalis</name>
    <dbReference type="NCBI Taxonomy" id="1387849"/>
    <lineage>
        <taxon>Bacteria</taxon>
        <taxon>Pseudomonadati</taxon>
        <taxon>Pseudomonadota</taxon>
        <taxon>Betaproteobacteria</taxon>
        <taxon>Burkholderiales</taxon>
        <taxon>Comamonadaceae</taxon>
        <taxon>Comamonas</taxon>
    </lineage>
</organism>
<protein>
    <recommendedName>
        <fullName evidence="4">Enolase</fullName>
        <ecNumber evidence="3">4.2.1.11</ecNumber>
    </recommendedName>
</protein>
<feature type="domain" description="Enolase C-terminal TIM barrel" evidence="10">
    <location>
        <begin position="138"/>
        <end position="285"/>
    </location>
</feature>
<dbReference type="Gene3D" id="3.20.20.120">
    <property type="entry name" value="Enolase-like C-terminal domain"/>
    <property type="match status" value="1"/>
</dbReference>
<comment type="function">
    <text evidence="9">Catalyzes the reversible conversion of 2-phosphoglycerate (2-PG) into phosphoenolpyruvate (PEP). It is essential for the degradation of carbohydrates via glycolysis.</text>
</comment>
<evidence type="ECO:0000256" key="8">
    <source>
        <dbReference type="ARBA" id="ARBA00023239"/>
    </source>
</evidence>
<dbReference type="SUPFAM" id="SSF51604">
    <property type="entry name" value="Enolase C-terminal domain-like"/>
    <property type="match status" value="1"/>
</dbReference>
<proteinExistence type="inferred from homology"/>
<sequence length="285" mass="30021">MVCTIKILKAREILDSRGQPTLEVTCITSQGQEATAGVLAGASTGSREAVELRDGDPGRFAGRGVLKAIAAVQTSIRDTLVGMDATDQRAVDEALTRLDGTPDKSRLGANAVVGVSMAVARAAAAAQGLPLHRCLGGGERLPIPSLNILNGGAHAGWEGADFQEYMIQPLGAGSFSEALRWATDIYRALKALLKARGLRTGIGDEGGFAPPVRSNREPLDWLVNAIEQAGLRPGTDVALALDAAANGFHGDAGYQLRTEGRTLDSEGLIDYYADLVRDWGLLRTF</sequence>
<dbReference type="InterPro" id="IPR036849">
    <property type="entry name" value="Enolase-like_C_sf"/>
</dbReference>
<dbReference type="PRINTS" id="PR00148">
    <property type="entry name" value="ENOLASE"/>
</dbReference>
<evidence type="ECO:0000256" key="3">
    <source>
        <dbReference type="ARBA" id="ARBA00012058"/>
    </source>
</evidence>
<evidence type="ECO:0000256" key="7">
    <source>
        <dbReference type="ARBA" id="ARBA00023152"/>
    </source>
</evidence>
<dbReference type="EMBL" id="BAABBP010000054">
    <property type="protein sequence ID" value="GAA4006711.1"/>
    <property type="molecule type" value="Genomic_DNA"/>
</dbReference>
<evidence type="ECO:0000313" key="13">
    <source>
        <dbReference type="Proteomes" id="UP001501627"/>
    </source>
</evidence>
<evidence type="ECO:0000259" key="11">
    <source>
        <dbReference type="SMART" id="SM01193"/>
    </source>
</evidence>
<dbReference type="SMART" id="SM01193">
    <property type="entry name" value="Enolase_N"/>
    <property type="match status" value="1"/>
</dbReference>
<gene>
    <name evidence="12" type="ORF">GCM10022279_33260</name>
</gene>
<keyword evidence="8" id="KW-0456">Lyase</keyword>
<comment type="caution">
    <text evidence="12">The sequence shown here is derived from an EMBL/GenBank/DDBJ whole genome shotgun (WGS) entry which is preliminary data.</text>
</comment>
<dbReference type="EC" id="4.2.1.11" evidence="3"/>
<keyword evidence="7" id="KW-0324">Glycolysis</keyword>
<dbReference type="RefSeq" id="WP_103046446.1">
    <property type="nucleotide sequence ID" value="NZ_BAABBP010000054.1"/>
</dbReference>
<keyword evidence="13" id="KW-1185">Reference proteome</keyword>
<comment type="pathway">
    <text evidence="1">Carbohydrate degradation; glycolysis; pyruvate from D-glyceraldehyde 3-phosphate: step 4/5.</text>
</comment>
<dbReference type="PANTHER" id="PTHR11902:SF1">
    <property type="entry name" value="ENOLASE"/>
    <property type="match status" value="1"/>
</dbReference>
<reference evidence="13" key="1">
    <citation type="journal article" date="2019" name="Int. J. Syst. Evol. Microbiol.">
        <title>The Global Catalogue of Microorganisms (GCM) 10K type strain sequencing project: providing services to taxonomists for standard genome sequencing and annotation.</title>
        <authorList>
            <consortium name="The Broad Institute Genomics Platform"/>
            <consortium name="The Broad Institute Genome Sequencing Center for Infectious Disease"/>
            <person name="Wu L."/>
            <person name="Ma J."/>
        </authorList>
    </citation>
    <scope>NUCLEOTIDE SEQUENCE [LARGE SCALE GENOMIC DNA]</scope>
    <source>
        <strain evidence="13">JCM 17561</strain>
    </source>
</reference>
<dbReference type="Proteomes" id="UP001501627">
    <property type="component" value="Unassembled WGS sequence"/>
</dbReference>
<evidence type="ECO:0000256" key="1">
    <source>
        <dbReference type="ARBA" id="ARBA00005031"/>
    </source>
</evidence>
<dbReference type="Pfam" id="PF00113">
    <property type="entry name" value="Enolase_C"/>
    <property type="match status" value="1"/>
</dbReference>
<evidence type="ECO:0000256" key="2">
    <source>
        <dbReference type="ARBA" id="ARBA00009604"/>
    </source>
</evidence>
<dbReference type="InterPro" id="IPR029017">
    <property type="entry name" value="Enolase-like_N"/>
</dbReference>
<evidence type="ECO:0000256" key="6">
    <source>
        <dbReference type="ARBA" id="ARBA00022842"/>
    </source>
</evidence>
<dbReference type="InterPro" id="IPR000941">
    <property type="entry name" value="Enolase"/>
</dbReference>
<name>A0ABP7S4V8_9BURK</name>
<dbReference type="Gene3D" id="3.30.390.10">
    <property type="entry name" value="Enolase-like, N-terminal domain"/>
    <property type="match status" value="1"/>
</dbReference>
<dbReference type="SUPFAM" id="SSF54826">
    <property type="entry name" value="Enolase N-terminal domain-like"/>
    <property type="match status" value="1"/>
</dbReference>
<keyword evidence="6" id="KW-0460">Magnesium</keyword>
<evidence type="ECO:0000259" key="10">
    <source>
        <dbReference type="SMART" id="SM01192"/>
    </source>
</evidence>
<dbReference type="PANTHER" id="PTHR11902">
    <property type="entry name" value="ENOLASE"/>
    <property type="match status" value="1"/>
</dbReference>
<keyword evidence="5" id="KW-0964">Secreted</keyword>
<dbReference type="InterPro" id="IPR020811">
    <property type="entry name" value="Enolase_N"/>
</dbReference>
<evidence type="ECO:0000313" key="12">
    <source>
        <dbReference type="EMBL" id="GAA4006711.1"/>
    </source>
</evidence>
<feature type="domain" description="Enolase N-terminal" evidence="11">
    <location>
        <begin position="5"/>
        <end position="135"/>
    </location>
</feature>
<comment type="similarity">
    <text evidence="2">Belongs to the enolase family.</text>
</comment>
<dbReference type="InterPro" id="IPR020810">
    <property type="entry name" value="Enolase_C"/>
</dbReference>
<accession>A0ABP7S4V8</accession>
<evidence type="ECO:0000256" key="4">
    <source>
        <dbReference type="ARBA" id="ARBA00017068"/>
    </source>
</evidence>
<dbReference type="Pfam" id="PF03952">
    <property type="entry name" value="Enolase_N"/>
    <property type="match status" value="1"/>
</dbReference>
<dbReference type="SMART" id="SM01192">
    <property type="entry name" value="Enolase_C"/>
    <property type="match status" value="1"/>
</dbReference>
<evidence type="ECO:0000256" key="9">
    <source>
        <dbReference type="ARBA" id="ARBA00045763"/>
    </source>
</evidence>
<evidence type="ECO:0000256" key="5">
    <source>
        <dbReference type="ARBA" id="ARBA00022525"/>
    </source>
</evidence>